<proteinExistence type="inferred from homology"/>
<keyword evidence="8" id="KW-0472">Membrane</keyword>
<dbReference type="Proteomes" id="UP000812440">
    <property type="component" value="Chromosome 1"/>
</dbReference>
<keyword evidence="4" id="KW-0597">Phosphoprotein</keyword>
<dbReference type="SUPFAM" id="SSF50978">
    <property type="entry name" value="WD40 repeat-like"/>
    <property type="match status" value="1"/>
</dbReference>
<dbReference type="GO" id="GO:0006886">
    <property type="term" value="P:intracellular protein transport"/>
    <property type="evidence" value="ECO:0007669"/>
    <property type="project" value="InterPro"/>
</dbReference>
<evidence type="ECO:0000256" key="6">
    <source>
        <dbReference type="ARBA" id="ARBA00022658"/>
    </source>
</evidence>
<comment type="caution">
    <text evidence="17">The sequence shown here is derived from an EMBL/GenBank/DDBJ whole genome shotgun (WGS) entry which is preliminary data.</text>
</comment>
<feature type="compositionally biased region" description="Basic and acidic residues" evidence="15">
    <location>
        <begin position="1395"/>
        <end position="1409"/>
    </location>
</feature>
<evidence type="ECO:0000313" key="17">
    <source>
        <dbReference type="EMBL" id="KAG8455177.1"/>
    </source>
</evidence>
<evidence type="ECO:0000256" key="5">
    <source>
        <dbReference type="ARBA" id="ARBA00022574"/>
    </source>
</evidence>
<dbReference type="OrthoDB" id="67540at2759"/>
<evidence type="ECO:0000256" key="7">
    <source>
        <dbReference type="ARBA" id="ARBA00022737"/>
    </source>
</evidence>
<evidence type="ECO:0000256" key="14">
    <source>
        <dbReference type="ARBA" id="ARBA00077356"/>
    </source>
</evidence>
<dbReference type="GO" id="GO:0000139">
    <property type="term" value="C:Golgi membrane"/>
    <property type="evidence" value="ECO:0007669"/>
    <property type="project" value="TreeGrafter"/>
</dbReference>
<reference evidence="17" key="1">
    <citation type="thesis" date="2020" institute="ProQuest LLC" country="789 East Eisenhower Parkway, Ann Arbor, MI, USA">
        <title>Comparative Genomics and Chromosome Evolution.</title>
        <authorList>
            <person name="Mudd A.B."/>
        </authorList>
    </citation>
    <scope>NUCLEOTIDE SEQUENCE</scope>
    <source>
        <strain evidence="17">Female2</strain>
        <tissue evidence="17">Blood</tissue>
    </source>
</reference>
<evidence type="ECO:0000256" key="15">
    <source>
        <dbReference type="SAM" id="MobiDB-lite"/>
    </source>
</evidence>
<evidence type="ECO:0000256" key="4">
    <source>
        <dbReference type="ARBA" id="ARBA00022553"/>
    </source>
</evidence>
<feature type="compositionally biased region" description="Polar residues" evidence="15">
    <location>
        <begin position="435"/>
        <end position="448"/>
    </location>
</feature>
<evidence type="ECO:0000256" key="1">
    <source>
        <dbReference type="ARBA" id="ARBA00004370"/>
    </source>
</evidence>
<gene>
    <name evidence="17" type="ORF">GDO86_001392</name>
</gene>
<evidence type="ECO:0000256" key="13">
    <source>
        <dbReference type="ARBA" id="ARBA00069690"/>
    </source>
</evidence>
<dbReference type="InterPro" id="IPR036322">
    <property type="entry name" value="WD40_repeat_dom_sf"/>
</dbReference>
<evidence type="ECO:0000259" key="16">
    <source>
        <dbReference type="Pfam" id="PF07064"/>
    </source>
</evidence>
<keyword evidence="7" id="KW-0677">Repeat</keyword>
<dbReference type="Gene3D" id="2.130.10.10">
    <property type="entry name" value="YVTN repeat-like/Quinoprotein amine dehydrogenase"/>
    <property type="match status" value="1"/>
</dbReference>
<sequence>MYFLSGWPKRLLCPLKTVEKPYHIQPDSQRIFFTVLSQTQLSIWYTRPSVLIASYKESAKAAAQFGDYKQAEWRPDSNMIVIATAKGYLLFFDIVPAGEDKYLYEPVYPKGSPHLKLAPHYKEEQCAPALNLETKKVMDLQASITSIQSMMEDLLVATEDGLLHLIHWEGMTNGKKAIRLSTIPFSVDFQPSRAGSLLDFGDVHIRDMEYCATLDGFAVVLNDGHVGFITPVSSRLAVDQVHGVWAQDVVDGTCVAINNKYRLMAFGCTSGSVLVYTIDNTTGALQLSHKLELTPKQYPDIWNKTGAVKLIRWSPDYSVVMVTWECGGLSLWSVFGAHLICTLGGDFDYKADGTKKEALRICSMSWGTEGYHLWALTADSSQNAGYGTSEKGGPQQSGILQFQFIKSALTVNPCMSNQEQVLLQGEDRLYLNCGDATQPQNTRRSSCQPEHKPLRERGPHPGGNGDAQGLSTLLGHRHWHVVQIQSTYLQSNWPIRYTAIDKAGQNVAVVGKFGFAHYSLLTKKWKLFGNITQEQNMVVSGGLSWWKDFIVLACFNLSDQQEELRVYLRTSNLDNAFAHIIRVQWETLVLSVFRDMVILFRADCSICLYSIERKHEGPNPSVCLQVLQEVSMSRYIPHPSLVVSVTLTSVRTETGISLKMPQQACDAESIMLNLAGQLIMLQRDRSGPQIRDKDARPHQRKLLPFCAPVVLAQSVENVWSTCRANKQKRYLLEALWLSCGGAGMKVWLPLFPRDHRKPHSFLSKRIMLPFHINIYPLAVLFEDALVLGAVNETVAYDCLNNLSTSTEHLEVQFPFCIVERTSQIYLHHILRQLLVRNLGEQALLLAQSCAALPYFPHVLELMLHEVLEEEATSREPIPDPLLPTVAKFITEFPLFLQTVVHCARKTEYALWNYLFAAVGNPKDLFEECLMAQDLETAASYLIILQNMEVAAVSRQHATLLFNTALEQGRWDLCRHMIRFLKAIGSGEMETPPATPTTQEPSSTSGFEFFRHRSISLSQSAENFPAGKFNLQKTLSMPSGATGKRWSKDSDCAENMYIDMMLWRHARRLLEEIRLKDLGCFAAQLGFELIGWLCKERTRAARVDDFVTSLKKLHKDFLWPFPVIPVSSINSPFKNGKFRTAIGDHLLKSQSAECVLNMDVDSSLPTAVRSHSWMGSMGASQREMDSTSSHSPHTQDAFLSPLLNKDECSIGSATDLTETSSMIDGDWTMVDENLSVLSLTQSELEHISMELANKGPHKSQVQLRYLLHVFMEAGCLEWCVIIGLILRESSVINQVINLLQCPEVAEEMLQGIQSGLQAVDAWATTDCPGYKPFLNIIKPPMQKLPSVTGEQLQTESFQPTFPLKITEQSSPHAEDSRVSTSQSTSPQSEANSSIASRHEEDISRLQKDEASNEGSYDCTVS</sequence>
<feature type="region of interest" description="Disordered" evidence="15">
    <location>
        <begin position="434"/>
        <end position="469"/>
    </location>
</feature>
<keyword evidence="6" id="KW-0344">Guanine-nucleotide releasing factor</keyword>
<comment type="subcellular location">
    <subcellularLocation>
        <location evidence="2">Cytoplasm</location>
        <location evidence="2">Cytosol</location>
    </subcellularLocation>
    <subcellularLocation>
        <location evidence="1">Membrane</location>
    </subcellularLocation>
</comment>
<feature type="compositionally biased region" description="Polar residues" evidence="15">
    <location>
        <begin position="1377"/>
        <end position="1394"/>
    </location>
</feature>
<accession>A0A8T2KID7</accession>
<evidence type="ECO:0000256" key="8">
    <source>
        <dbReference type="ARBA" id="ARBA00023136"/>
    </source>
</evidence>
<feature type="compositionally biased region" description="Basic and acidic residues" evidence="15">
    <location>
        <begin position="449"/>
        <end position="459"/>
    </location>
</feature>
<organism evidence="17 18">
    <name type="scientific">Hymenochirus boettgeri</name>
    <name type="common">Congo dwarf clawed frog</name>
    <dbReference type="NCBI Taxonomy" id="247094"/>
    <lineage>
        <taxon>Eukaryota</taxon>
        <taxon>Metazoa</taxon>
        <taxon>Chordata</taxon>
        <taxon>Craniata</taxon>
        <taxon>Vertebrata</taxon>
        <taxon>Euteleostomi</taxon>
        <taxon>Amphibia</taxon>
        <taxon>Batrachia</taxon>
        <taxon>Anura</taxon>
        <taxon>Pipoidea</taxon>
        <taxon>Pipidae</taxon>
        <taxon>Pipinae</taxon>
        <taxon>Hymenochirus</taxon>
    </lineage>
</organism>
<keyword evidence="18" id="KW-1185">Reference proteome</keyword>
<dbReference type="PANTHER" id="PTHR22746">
    <property type="entry name" value="RAB6A-GEF COMPLEX PARTNER PROTEIN 1"/>
    <property type="match status" value="1"/>
</dbReference>
<dbReference type="InterPro" id="IPR009771">
    <property type="entry name" value="RIC1_C"/>
</dbReference>
<evidence type="ECO:0000256" key="12">
    <source>
        <dbReference type="ARBA" id="ARBA00062456"/>
    </source>
</evidence>
<comment type="subunit">
    <text evidence="12">Forms a complex with RGP1; the interaction enhances RAB6A GTPase activity. Interacts (via central domain) with RGP1. Interacts with RAB6A; the interaction is direct with a preference for RAB6A-GDP. Interacts (via C-terminus domain) with RAB33B; the interaction is direct with a preference for RAB33B-GTP. Interacts with GJA1.</text>
</comment>
<comment type="function">
    <text evidence="10">The RIC1-RGP1 complex acts as a guanine nucleotide exchange factor (GEF), which activates RAB6A by exchanging bound GDP for free GTP, and may thereby be required for efficient fusion of endosome-derived vesicles with the Golgi compartment. The RIC1-RGP1 complex participates in the recycling of mannose-6-phosphate receptors. Required for phosphorylation and localization of GJA1. Is a regulator of procollagen transport and secretion, and is required for correct cartilage morphogenesis and development of the craniofacial skeleton.</text>
</comment>
<dbReference type="GO" id="GO:0005085">
    <property type="term" value="F:guanyl-nucleotide exchange factor activity"/>
    <property type="evidence" value="ECO:0007669"/>
    <property type="project" value="UniProtKB-KW"/>
</dbReference>
<dbReference type="InterPro" id="IPR040096">
    <property type="entry name" value="Ric1"/>
</dbReference>
<feature type="compositionally biased region" description="Polar residues" evidence="15">
    <location>
        <begin position="1411"/>
        <end position="1420"/>
    </location>
</feature>
<feature type="domain" description="RIC1 C-terminal alpha solenoid region" evidence="16">
    <location>
        <begin position="827"/>
        <end position="987"/>
    </location>
</feature>
<protein>
    <recommendedName>
        <fullName evidence="13">Guanine nucleotide exchange factor subunit RIC1</fullName>
    </recommendedName>
    <alternativeName>
        <fullName evidence="9">Protein RIC1 homolog</fullName>
    </alternativeName>
    <alternativeName>
        <fullName evidence="14">RAB6A-GEF complex partner protein 1</fullName>
    </alternativeName>
</protein>
<evidence type="ECO:0000256" key="10">
    <source>
        <dbReference type="ARBA" id="ARBA00059964"/>
    </source>
</evidence>
<dbReference type="GO" id="GO:0005829">
    <property type="term" value="C:cytosol"/>
    <property type="evidence" value="ECO:0007669"/>
    <property type="project" value="UniProtKB-SubCell"/>
</dbReference>
<evidence type="ECO:0000256" key="11">
    <source>
        <dbReference type="ARBA" id="ARBA00061630"/>
    </source>
</evidence>
<keyword evidence="5" id="KW-0853">WD repeat</keyword>
<dbReference type="PANTHER" id="PTHR22746:SF10">
    <property type="entry name" value="GUANINE NUCLEOTIDE EXCHANGE FACTOR SUBUNIT RIC1"/>
    <property type="match status" value="1"/>
</dbReference>
<dbReference type="EMBL" id="JAACNH010000001">
    <property type="protein sequence ID" value="KAG8455177.1"/>
    <property type="molecule type" value="Genomic_DNA"/>
</dbReference>
<name>A0A8T2KID7_9PIPI</name>
<evidence type="ECO:0000256" key="9">
    <source>
        <dbReference type="ARBA" id="ARBA00029879"/>
    </source>
</evidence>
<feature type="region of interest" description="Disordered" evidence="15">
    <location>
        <begin position="1366"/>
        <end position="1420"/>
    </location>
</feature>
<keyword evidence="3" id="KW-0963">Cytoplasm</keyword>
<dbReference type="Pfam" id="PF25440">
    <property type="entry name" value="Beta-prop_RIC1_2nd"/>
    <property type="match status" value="1"/>
</dbReference>
<dbReference type="Pfam" id="PF07064">
    <property type="entry name" value="RIC1"/>
    <property type="match status" value="1"/>
</dbReference>
<comment type="similarity">
    <text evidence="11">Belongs to the RIC1 family.</text>
</comment>
<dbReference type="GO" id="GO:0042147">
    <property type="term" value="P:retrograde transport, endosome to Golgi"/>
    <property type="evidence" value="ECO:0007669"/>
    <property type="project" value="TreeGrafter"/>
</dbReference>
<dbReference type="GO" id="GO:0034066">
    <property type="term" value="C:Ric1-Rgp1 guanyl-nucleotide exchange factor complex"/>
    <property type="evidence" value="ECO:0007669"/>
    <property type="project" value="InterPro"/>
</dbReference>
<dbReference type="FunFam" id="2.130.10.10:FF:000288">
    <property type="entry name" value="RAB6A-GEF complex partner protein 1 isoform X3"/>
    <property type="match status" value="1"/>
</dbReference>
<evidence type="ECO:0000256" key="2">
    <source>
        <dbReference type="ARBA" id="ARBA00004514"/>
    </source>
</evidence>
<evidence type="ECO:0000256" key="3">
    <source>
        <dbReference type="ARBA" id="ARBA00022490"/>
    </source>
</evidence>
<dbReference type="InterPro" id="IPR015943">
    <property type="entry name" value="WD40/YVTN_repeat-like_dom_sf"/>
</dbReference>
<evidence type="ECO:0000313" key="18">
    <source>
        <dbReference type="Proteomes" id="UP000812440"/>
    </source>
</evidence>